<dbReference type="Proteomes" id="UP000189670">
    <property type="component" value="Unassembled WGS sequence"/>
</dbReference>
<evidence type="ECO:0000313" key="2">
    <source>
        <dbReference type="Proteomes" id="UP000189670"/>
    </source>
</evidence>
<dbReference type="AlphaFoldDB" id="A0A1V1P2H6"/>
<proteinExistence type="predicted"/>
<sequence length="76" mass="8778">MKFPYFTGKRTRPETNAPSQLPVFRRDLQNKPENYMASKRLVDAVNVALLLGQPLLLTGEPGTGNYRKFLFMERFT</sequence>
<evidence type="ECO:0000313" key="1">
    <source>
        <dbReference type="EMBL" id="ETR68945.1"/>
    </source>
</evidence>
<gene>
    <name evidence="1" type="ORF">OMM_10037</name>
</gene>
<accession>A0A1V1P2H6</accession>
<reference evidence="2" key="1">
    <citation type="submission" date="2012-11" db="EMBL/GenBank/DDBJ databases">
        <authorList>
            <person name="Lucero-Rivera Y.E."/>
            <person name="Tovar-Ramirez D."/>
        </authorList>
    </citation>
    <scope>NUCLEOTIDE SEQUENCE [LARGE SCALE GENOMIC DNA]</scope>
    <source>
        <strain evidence="2">Araruama</strain>
    </source>
</reference>
<name>A0A1V1P2H6_9BACT</name>
<dbReference type="EMBL" id="ATBP01000791">
    <property type="protein sequence ID" value="ETR68945.1"/>
    <property type="molecule type" value="Genomic_DNA"/>
</dbReference>
<organism evidence="1 2">
    <name type="scientific">Candidatus Magnetoglobus multicellularis str. Araruama</name>
    <dbReference type="NCBI Taxonomy" id="890399"/>
    <lineage>
        <taxon>Bacteria</taxon>
        <taxon>Pseudomonadati</taxon>
        <taxon>Thermodesulfobacteriota</taxon>
        <taxon>Desulfobacteria</taxon>
        <taxon>Desulfobacterales</taxon>
        <taxon>Desulfobacteraceae</taxon>
        <taxon>Candidatus Magnetoglobus</taxon>
    </lineage>
</organism>
<comment type="caution">
    <text evidence="1">The sequence shown here is derived from an EMBL/GenBank/DDBJ whole genome shotgun (WGS) entry which is preliminary data.</text>
</comment>
<protein>
    <submittedName>
        <fullName evidence="1">Uncharacterized protein</fullName>
    </submittedName>
</protein>